<evidence type="ECO:0000313" key="6">
    <source>
        <dbReference type="Proteomes" id="UP000182227"/>
    </source>
</evidence>
<evidence type="ECO:0000256" key="1">
    <source>
        <dbReference type="SAM" id="Coils"/>
    </source>
</evidence>
<dbReference type="Pfam" id="PF18625">
    <property type="entry name" value="EspB_PE"/>
    <property type="match status" value="1"/>
</dbReference>
<evidence type="ECO:0000313" key="5">
    <source>
        <dbReference type="EMBL" id="CQD03529.1"/>
    </source>
</evidence>
<protein>
    <submittedName>
        <fullName evidence="5">PPE family protein</fullName>
    </submittedName>
</protein>
<dbReference type="EMBL" id="CTEF01000001">
    <property type="protein sequence ID" value="CQD03529.1"/>
    <property type="molecule type" value="Genomic_DNA"/>
</dbReference>
<sequence>MTEELKVDTSQLRSRAAELTGLTWPGEPTQVQAPDKLMPTGTAISNLNKNAAALQRSNNWAKAEAGRVADILEKSATEYDKKDEAYAGVLTSDPGRMAAMADIAIAPPAAPRPPDPEPMEPLDAIPPGQCMNIKEAQAQLTAGDQGFSARNAHSQWSNTATELSSILPITSIPAWEGGAAEAAETYRKELVDWMNQLSTAWNSLAQVAKSLYDQHKATLDAHTPLYERYLELEKELADAKSFSWNIIDGLGDAYDHLNGHVERVIADMEELERQSQELRDGYASSLVSQPVRASNPPRGAGGIEAGQVATGRRAEVGRYGRRYGRHGRRPWSRSGQREASQRRACRR</sequence>
<dbReference type="Proteomes" id="UP000182227">
    <property type="component" value="Unassembled WGS sequence"/>
</dbReference>
<dbReference type="AlphaFoldDB" id="A0A0U1CYQ9"/>
<feature type="region of interest" description="Disordered" evidence="2">
    <location>
        <begin position="289"/>
        <end position="347"/>
    </location>
</feature>
<feature type="domain" description="ESX-1 secretion-associated protein EspB PE" evidence="3">
    <location>
        <begin position="11"/>
        <end position="86"/>
    </location>
</feature>
<dbReference type="Pfam" id="PF21856">
    <property type="entry name" value="EspB_PPE"/>
    <property type="match status" value="1"/>
</dbReference>
<evidence type="ECO:0000256" key="2">
    <source>
        <dbReference type="SAM" id="MobiDB-lite"/>
    </source>
</evidence>
<keyword evidence="1" id="KW-0175">Coiled coil</keyword>
<feature type="domain" description="ESX-1 secretion-associated protein EspB PPE" evidence="4">
    <location>
        <begin position="132"/>
        <end position="298"/>
    </location>
</feature>
<dbReference type="InterPro" id="IPR054056">
    <property type="entry name" value="EspB_PPE"/>
</dbReference>
<evidence type="ECO:0000259" key="4">
    <source>
        <dbReference type="Pfam" id="PF21856"/>
    </source>
</evidence>
<gene>
    <name evidence="5" type="ORF">BN970_00489</name>
</gene>
<feature type="coiled-coil region" evidence="1">
    <location>
        <begin position="254"/>
        <end position="281"/>
    </location>
</feature>
<organism evidence="5 6">
    <name type="scientific">Mycolicibacterium conceptionense</name>
    <dbReference type="NCBI Taxonomy" id="451644"/>
    <lineage>
        <taxon>Bacteria</taxon>
        <taxon>Bacillati</taxon>
        <taxon>Actinomycetota</taxon>
        <taxon>Actinomycetes</taxon>
        <taxon>Mycobacteriales</taxon>
        <taxon>Mycobacteriaceae</taxon>
        <taxon>Mycolicibacterium</taxon>
    </lineage>
</organism>
<dbReference type="InterPro" id="IPR041275">
    <property type="entry name" value="EspB_PE"/>
</dbReference>
<reference evidence="5 6" key="1">
    <citation type="submission" date="2015-03" db="EMBL/GenBank/DDBJ databases">
        <authorList>
            <person name="Murphy D."/>
        </authorList>
    </citation>
    <scope>NUCLEOTIDE SEQUENCE [LARGE SCALE GENOMIC DNA]</scope>
    <source>
        <strain evidence="5 6">D16</strain>
    </source>
</reference>
<name>A0A0U1CYQ9_9MYCO</name>
<feature type="compositionally biased region" description="Basic residues" evidence="2">
    <location>
        <begin position="319"/>
        <end position="331"/>
    </location>
</feature>
<accession>A0A0U1CYQ9</accession>
<evidence type="ECO:0000259" key="3">
    <source>
        <dbReference type="Pfam" id="PF18625"/>
    </source>
</evidence>
<proteinExistence type="predicted"/>